<keyword evidence="4" id="KW-1185">Reference proteome</keyword>
<sequence>MKTNNRLSRINDEIMKELSQIIRAELKDPRIGVMTSVIRVETTQDLKYCKVYVSVLGDEKDKENVMKGLQNAGGFIRRLIAQRINLRYTPELRFKLDESAEYAIHMDELFSKIDKERKERDAE</sequence>
<dbReference type="Gene3D" id="3.30.300.20">
    <property type="match status" value="1"/>
</dbReference>
<dbReference type="OrthoDB" id="307788at2"/>
<evidence type="ECO:0000256" key="2">
    <source>
        <dbReference type="HAMAP-Rule" id="MF_00003"/>
    </source>
</evidence>
<dbReference type="GO" id="GO:0005829">
    <property type="term" value="C:cytosol"/>
    <property type="evidence" value="ECO:0007669"/>
    <property type="project" value="TreeGrafter"/>
</dbReference>
<dbReference type="AlphaFoldDB" id="A0A401LA48"/>
<dbReference type="Pfam" id="PF02033">
    <property type="entry name" value="RBFA"/>
    <property type="match status" value="1"/>
</dbReference>
<dbReference type="HAMAP" id="MF_00003">
    <property type="entry name" value="RbfA"/>
    <property type="match status" value="1"/>
</dbReference>
<dbReference type="GO" id="GO:0043024">
    <property type="term" value="F:ribosomal small subunit binding"/>
    <property type="evidence" value="ECO:0007669"/>
    <property type="project" value="TreeGrafter"/>
</dbReference>
<dbReference type="SUPFAM" id="SSF89919">
    <property type="entry name" value="Ribosome-binding factor A, RbfA"/>
    <property type="match status" value="1"/>
</dbReference>
<evidence type="ECO:0000313" key="3">
    <source>
        <dbReference type="EMBL" id="GCB28389.1"/>
    </source>
</evidence>
<dbReference type="InterPro" id="IPR020053">
    <property type="entry name" value="Ribosome-bd_factorA_CS"/>
</dbReference>
<evidence type="ECO:0000256" key="1">
    <source>
        <dbReference type="ARBA" id="ARBA00022517"/>
    </source>
</evidence>
<dbReference type="PROSITE" id="PS01319">
    <property type="entry name" value="RBFA"/>
    <property type="match status" value="1"/>
</dbReference>
<comment type="function">
    <text evidence="2">One of several proteins that assist in the late maturation steps of the functional core of the 30S ribosomal subunit. Associates with free 30S ribosomal subunits (but not with 30S subunits that are part of 70S ribosomes or polysomes). Required for efficient processing of 16S rRNA. May interact with the 5'-terminal helix region of 16S rRNA.</text>
</comment>
<comment type="caution">
    <text evidence="3">The sequence shown here is derived from an EMBL/GenBank/DDBJ whole genome shotgun (WGS) entry which is preliminary data.</text>
</comment>
<gene>
    <name evidence="2 3" type="primary">rbfA</name>
    <name evidence="3" type="ORF">KGMB03357_00500</name>
</gene>
<keyword evidence="2" id="KW-0963">Cytoplasm</keyword>
<dbReference type="RefSeq" id="WP_016407704.1">
    <property type="nucleotide sequence ID" value="NZ_DAVZTY010000061.1"/>
</dbReference>
<proteinExistence type="inferred from homology"/>
<comment type="subcellular location">
    <subcellularLocation>
        <location evidence="2">Cytoplasm</location>
    </subcellularLocation>
</comment>
<evidence type="ECO:0000313" key="4">
    <source>
        <dbReference type="Proteomes" id="UP000287361"/>
    </source>
</evidence>
<dbReference type="PANTHER" id="PTHR33515:SF1">
    <property type="entry name" value="RIBOSOME-BINDING FACTOR A, CHLOROPLASTIC-RELATED"/>
    <property type="match status" value="1"/>
</dbReference>
<dbReference type="GO" id="GO:0030490">
    <property type="term" value="P:maturation of SSU-rRNA"/>
    <property type="evidence" value="ECO:0007669"/>
    <property type="project" value="UniProtKB-UniRule"/>
</dbReference>
<protein>
    <recommendedName>
        <fullName evidence="2">Ribosome-binding factor A</fullName>
    </recommendedName>
</protein>
<dbReference type="InterPro" id="IPR023799">
    <property type="entry name" value="RbfA_dom_sf"/>
</dbReference>
<keyword evidence="1 2" id="KW-0690">Ribosome biogenesis</keyword>
<dbReference type="Proteomes" id="UP000287361">
    <property type="component" value="Unassembled WGS sequence"/>
</dbReference>
<dbReference type="InterPro" id="IPR000238">
    <property type="entry name" value="RbfA"/>
</dbReference>
<comment type="subunit">
    <text evidence="2">Monomer. Binds 30S ribosomal subunits, but not 50S ribosomal subunits or 70S ribosomes.</text>
</comment>
<comment type="similarity">
    <text evidence="2">Belongs to the RbfA family.</text>
</comment>
<dbReference type="GeneID" id="86193058"/>
<reference evidence="3 4" key="1">
    <citation type="submission" date="2018-10" db="EMBL/GenBank/DDBJ databases">
        <title>Draft Genome Sequence of Anaerotignum sp. KCTC 15736.</title>
        <authorList>
            <person name="Choi S.H."/>
            <person name="Kim J.S."/>
            <person name="Kang S.W."/>
            <person name="Lee J.S."/>
            <person name="Park S.H."/>
        </authorList>
    </citation>
    <scope>NUCLEOTIDE SEQUENCE [LARGE SCALE GENOMIC DNA]</scope>
    <source>
        <strain evidence="3 4">KCTC 15736</strain>
    </source>
</reference>
<dbReference type="EMBL" id="BHVZ01000001">
    <property type="protein sequence ID" value="GCB28389.1"/>
    <property type="molecule type" value="Genomic_DNA"/>
</dbReference>
<dbReference type="NCBIfam" id="TIGR00082">
    <property type="entry name" value="rbfA"/>
    <property type="match status" value="1"/>
</dbReference>
<organism evidence="3 4">
    <name type="scientific">Anaerotignum faecicola</name>
    <dbReference type="NCBI Taxonomy" id="2358141"/>
    <lineage>
        <taxon>Bacteria</taxon>
        <taxon>Bacillati</taxon>
        <taxon>Bacillota</taxon>
        <taxon>Clostridia</taxon>
        <taxon>Lachnospirales</taxon>
        <taxon>Anaerotignaceae</taxon>
        <taxon>Anaerotignum</taxon>
    </lineage>
</organism>
<dbReference type="PANTHER" id="PTHR33515">
    <property type="entry name" value="RIBOSOME-BINDING FACTOR A, CHLOROPLASTIC-RELATED"/>
    <property type="match status" value="1"/>
</dbReference>
<name>A0A401LA48_9FIRM</name>
<dbReference type="InterPro" id="IPR015946">
    <property type="entry name" value="KH_dom-like_a/b"/>
</dbReference>
<accession>A0A401LA48</accession>